<sequence>MGAKRLVWQSPGARLRGIAITIAHYLRNSSARRLGTITQAHVIARQHVFAVEDVFRRHCGGGVYAIIANDRAGENARCAMAMPHTCGRWQRGQRARPIVARKQMHRTRRAALRGQSMAALDINRWRNKQAPR</sequence>
<proteinExistence type="predicted"/>
<organism evidence="1 2">
    <name type="scientific">Xanthomonas oryzae pv. oryzae</name>
    <dbReference type="NCBI Taxonomy" id="64187"/>
    <lineage>
        <taxon>Bacteria</taxon>
        <taxon>Pseudomonadati</taxon>
        <taxon>Pseudomonadota</taxon>
        <taxon>Gammaproteobacteria</taxon>
        <taxon>Lysobacterales</taxon>
        <taxon>Lysobacteraceae</taxon>
        <taxon>Xanthomonas</taxon>
    </lineage>
</organism>
<name>A0AAJ5MCK8_XANOO</name>
<evidence type="ECO:0000313" key="1">
    <source>
        <dbReference type="EMBL" id="UXW01493.1"/>
    </source>
</evidence>
<accession>A0AAJ5MCK8</accession>
<reference evidence="1" key="2">
    <citation type="submission" date="2020-01" db="EMBL/GenBank/DDBJ databases">
        <title>Complete genome investigation of Xanthomonas oryzae strains.</title>
        <authorList>
            <person name="Kaur A."/>
            <person name="Bansal K."/>
            <person name="Patil P.B."/>
        </authorList>
    </citation>
    <scope>NUCLEOTIDE SEQUENCE</scope>
    <source>
        <strain evidence="1">IXO792</strain>
    </source>
</reference>
<gene>
    <name evidence="1" type="ORF">IXO792_10945</name>
</gene>
<protein>
    <submittedName>
        <fullName evidence="1">Uncharacterized protein</fullName>
    </submittedName>
</protein>
<dbReference type="AlphaFoldDB" id="A0AAJ5MCK8"/>
<dbReference type="EMBL" id="CP047493">
    <property type="protein sequence ID" value="UXW01493.1"/>
    <property type="molecule type" value="Genomic_DNA"/>
</dbReference>
<dbReference type="RefSeq" id="WP_153296779.1">
    <property type="nucleotide sequence ID" value="NZ_CP011532.1"/>
</dbReference>
<reference evidence="1" key="1">
    <citation type="submission" date="2015-01" db="EMBL/GenBank/DDBJ databases">
        <authorList>
            <person name="Midha S."/>
            <person name="Anil M.G."/>
            <person name="Mishra D."/>
            <person name="Brahma K."/>
            <person name="Laha G.S."/>
            <person name="Sundaram R.M."/>
            <person name="Sonti R.V."/>
            <person name="Patil P.B."/>
        </authorList>
    </citation>
    <scope>NUCLEOTIDE SEQUENCE</scope>
    <source>
        <strain evidence="1">IXO792</strain>
    </source>
</reference>
<evidence type="ECO:0000313" key="2">
    <source>
        <dbReference type="Proteomes" id="UP000187097"/>
    </source>
</evidence>
<dbReference type="Proteomes" id="UP000187097">
    <property type="component" value="Chromosome"/>
</dbReference>